<keyword evidence="1" id="KW-0175">Coiled coil</keyword>
<evidence type="ECO:0000313" key="3">
    <source>
        <dbReference type="EMBL" id="VVN92277.1"/>
    </source>
</evidence>
<dbReference type="Proteomes" id="UP000379480">
    <property type="component" value="Unassembled WGS sequence"/>
</dbReference>
<evidence type="ECO:0000313" key="4">
    <source>
        <dbReference type="Proteomes" id="UP000379480"/>
    </source>
</evidence>
<dbReference type="InterPro" id="IPR046673">
    <property type="entry name" value="ToxA_N"/>
</dbReference>
<protein>
    <recommendedName>
        <fullName evidence="2">Dermonecrotic toxin N-terminal domain-containing protein</fullName>
    </recommendedName>
</protein>
<accession>A0A5E7BRI0</accession>
<name>A0A5E7BRI0_PSEFL</name>
<organism evidence="3 4">
    <name type="scientific">Pseudomonas fluorescens</name>
    <dbReference type="NCBI Taxonomy" id="294"/>
    <lineage>
        <taxon>Bacteria</taxon>
        <taxon>Pseudomonadati</taxon>
        <taxon>Pseudomonadota</taxon>
        <taxon>Gammaproteobacteria</taxon>
        <taxon>Pseudomonadales</taxon>
        <taxon>Pseudomonadaceae</taxon>
        <taxon>Pseudomonas</taxon>
    </lineage>
</organism>
<evidence type="ECO:0000259" key="2">
    <source>
        <dbReference type="Pfam" id="PF20178"/>
    </source>
</evidence>
<dbReference type="EMBL" id="CABVHY010000008">
    <property type="protein sequence ID" value="VVN92277.1"/>
    <property type="molecule type" value="Genomic_DNA"/>
</dbReference>
<proteinExistence type="predicted"/>
<feature type="coiled-coil region" evidence="1">
    <location>
        <begin position="1011"/>
        <end position="1063"/>
    </location>
</feature>
<sequence length="1645" mass="182452">MTAASAIPEKAQDTLAQAVYQEFKDRPIVITAALSQFSEALNNRYPELQIDVLTTTLNSPNYVTEKQIILDGGPQGTPIEGEVAVIAGYTTTPLFEVMIYSITAKAQLYFTREHFLSDATNQRIEVDMREIEDLLRRLPKVMIAALQQALTDYWNEPAVAGTSRWQWLSDVVRSALLVSMGPSGSGSSLDKEQADTLLQVLYCPTKESRLTHFGQNCAQAFLIDYQARFGRTYKATLSYNVLVTRTVAGREVVLCFEPGGAIESYDSLQAFADSEGSLWGRRQELHTLELQPYESLGDVFVTQVQALLNNQLEGLNFFGPFEGQDLAALEQRYARLTDLAPHLLKQTSGPYEQMLYAEVDSQLPDWLQRAEPAEAQAYSRCMFRLAALQQVTKGQSYSHGIQTAEQFARDALLAGMSAYGQTIDPDELEVIQYRNEDGQLVIIGTGTGRFTSETQTLTRRALNNLGGLPFLASEFRLKDGSPAPAWVNLDTLRDLISAVDIGKNYPADIKKRLLDDPVQRAEREKLFIDQLRIQLPMLALENRIKKQSGFTDMGYRYVTAAMEPELEARRVSGQEIVIRPLAFNSDVASQTHVVANMFVFGPKDVTVGPHILYRPLYAEKLIEFASLSALMEEIVSNTLRPALVEPSDDQANPSLQKSILDWLAPDVRKIYDNGGFQEPHPVGIIFGGDLLPSTPARFDVQVLSGDLLAHLYEANAKVLAQLADEQTLSNAEYRWATLIGLGWSVFNGVLNAVLPFVSGPAAAIGWLFVMETSVLQALQSLAEGDSEPTQDLSYNLLINLAVAVLIHRLSIGSAVPIASYEHPSIVRRPGVAEVKTIMKPPIGSAVSKAITDSALNFATPICANSRQLLERFLILFPDGKGPVITAPALPSIVVLDGRWYAKVRPSVAGNGWARVSPAEGKKVVILDNKGDPIQWLELKKNLKNDEWDVAPEFKVRGGGPGMSRYLSDVFADSQLRTRRETNASRVKVLDTRAATVERELIPARDAANMALQKARSKADEINAHIENMKSLTDSALSAAVNKLETLRKELRNADLECKKKTRVYLDGHKTCSQWLEEAVKILKTDKDYNREAIIDNLNNTVLSYGTLEETLHVMSAIWPELGFTEKDVFPLHYQSMSAVTEAPYSGILEARERVIKALPERIKVSEKLESAMAELEKLDRSTRKGLTWQTGYLSKPVKLLRDITDKRPKTTDQIRVTELVSLRGALAGDPAVEPSLAEITSLEGLSTMELGNRSLALLTLNSTEGFTATQRIGLLQEAVSTYNDAEHLAKILLKGDGSTTYVPQKFLKEFLRVLGDFRNIAEKELSDSILEDVQQASGSIDIEQPTQAVPKKPRKRIKRPKERLINTSGGYRVGDAQEITPSEPDETVAVKDSYTGKDIIYYRHEGEDLYRQRIVDEPKEPVVSKPVPGLPRLVKTGQNLLNGVNKLIVEYKRDGYLYREPASLEDRFLAQATKMSDIALDLNSKMQNATGDDRAAAIRVYQGLKQASGQLIKEGKTLRINATKQLPPTAGSLQYLLEQGEVHVGTSSWTDKSTSSEADFLLEYEILDSTSRSGKKIVWYAHFHCAAKNVLALREAHLKMSRLRFKTVKDQLKDAGGDPGAVVYPGTLQSEFAKKYFFVPHPPTP</sequence>
<dbReference type="RefSeq" id="WP_150803475.1">
    <property type="nucleotide sequence ID" value="NZ_CABVHY010000008.1"/>
</dbReference>
<evidence type="ECO:0000256" key="1">
    <source>
        <dbReference type="SAM" id="Coils"/>
    </source>
</evidence>
<feature type="domain" description="Dermonecrotic toxin N-terminal" evidence="2">
    <location>
        <begin position="400"/>
        <end position="641"/>
    </location>
</feature>
<dbReference type="Pfam" id="PF20178">
    <property type="entry name" value="ToxA_N"/>
    <property type="match status" value="1"/>
</dbReference>
<gene>
    <name evidence="3" type="ORF">PS723_01967</name>
</gene>
<dbReference type="OrthoDB" id="7003488at2"/>
<reference evidence="3 4" key="1">
    <citation type="submission" date="2019-09" db="EMBL/GenBank/DDBJ databases">
        <authorList>
            <person name="Chandra G."/>
            <person name="Truman W A."/>
        </authorList>
    </citation>
    <scope>NUCLEOTIDE SEQUENCE [LARGE SCALE GENOMIC DNA]</scope>
    <source>
        <strain evidence="3">PS723</strain>
    </source>
</reference>